<dbReference type="PANTHER" id="PTHR24064">
    <property type="entry name" value="SOLUTE CARRIER FAMILY 22 MEMBER"/>
    <property type="match status" value="1"/>
</dbReference>
<evidence type="ECO:0000259" key="8">
    <source>
        <dbReference type="PROSITE" id="PS50850"/>
    </source>
</evidence>
<dbReference type="Pfam" id="PF00083">
    <property type="entry name" value="Sugar_tr"/>
    <property type="match status" value="1"/>
</dbReference>
<feature type="transmembrane region" description="Helical" evidence="7">
    <location>
        <begin position="144"/>
        <end position="161"/>
    </location>
</feature>
<evidence type="ECO:0000256" key="2">
    <source>
        <dbReference type="ARBA" id="ARBA00009203"/>
    </source>
</evidence>
<reference evidence="9" key="2">
    <citation type="submission" date="2025-08" db="UniProtKB">
        <authorList>
            <consortium name="Ensembl"/>
        </authorList>
    </citation>
    <scope>IDENTIFICATION</scope>
</reference>
<feature type="transmembrane region" description="Helical" evidence="7">
    <location>
        <begin position="373"/>
        <end position="397"/>
    </location>
</feature>
<feature type="transmembrane region" description="Helical" evidence="7">
    <location>
        <begin position="255"/>
        <end position="273"/>
    </location>
</feature>
<keyword evidence="5 7" id="KW-0472">Membrane</keyword>
<dbReference type="OMA" id="CGGLMPN"/>
<keyword evidence="3 7" id="KW-0812">Transmembrane</keyword>
<feature type="transmembrane region" description="Helical" evidence="7">
    <location>
        <begin position="198"/>
        <end position="218"/>
    </location>
</feature>
<dbReference type="GO" id="GO:0016020">
    <property type="term" value="C:membrane"/>
    <property type="evidence" value="ECO:0007669"/>
    <property type="project" value="InterPro"/>
</dbReference>
<protein>
    <submittedName>
        <fullName evidence="9">Solute carrier family 22 member 6-A-like</fullName>
    </submittedName>
</protein>
<feature type="domain" description="Major facilitator superfamily (MFS) profile" evidence="8">
    <location>
        <begin position="93"/>
        <end position="514"/>
    </location>
</feature>
<evidence type="ECO:0000313" key="10">
    <source>
        <dbReference type="Proteomes" id="UP000472272"/>
    </source>
</evidence>
<feature type="transmembrane region" description="Helical" evidence="7">
    <location>
        <begin position="18"/>
        <end position="37"/>
    </location>
</feature>
<reference evidence="9 10" key="1">
    <citation type="journal article" date="2019" name="Proc. Natl. Acad. Sci. U.S.A.">
        <title>Regulatory changes in pterin and carotenoid genes underlie balanced color polymorphisms in the wall lizard.</title>
        <authorList>
            <person name="Andrade P."/>
            <person name="Pinho C."/>
            <person name="Perez I de Lanuza G."/>
            <person name="Afonso S."/>
            <person name="Brejcha J."/>
            <person name="Rubin C.J."/>
            <person name="Wallerman O."/>
            <person name="Pereira P."/>
            <person name="Sabatino S.J."/>
            <person name="Bellati A."/>
            <person name="Pellitteri-Rosa D."/>
            <person name="Bosakova Z."/>
            <person name="Bunikis I."/>
            <person name="Carretero M.A."/>
            <person name="Feiner N."/>
            <person name="Marsik P."/>
            <person name="Pauperio F."/>
            <person name="Salvi D."/>
            <person name="Soler L."/>
            <person name="While G.M."/>
            <person name="Uller T."/>
            <person name="Font E."/>
            <person name="Andersson L."/>
            <person name="Carneiro M."/>
        </authorList>
    </citation>
    <scope>NUCLEOTIDE SEQUENCE</scope>
</reference>
<evidence type="ECO:0000256" key="6">
    <source>
        <dbReference type="SAM" id="MobiDB-lite"/>
    </source>
</evidence>
<accession>A0A670JG26</accession>
<dbReference type="SUPFAM" id="SSF103473">
    <property type="entry name" value="MFS general substrate transporter"/>
    <property type="match status" value="1"/>
</dbReference>
<gene>
    <name evidence="9" type="primary">LOC114587004</name>
</gene>
<evidence type="ECO:0000256" key="3">
    <source>
        <dbReference type="ARBA" id="ARBA00022692"/>
    </source>
</evidence>
<evidence type="ECO:0000313" key="9">
    <source>
        <dbReference type="Ensembl" id="ENSPMRP00000023583.1"/>
    </source>
</evidence>
<comment type="subcellular location">
    <subcellularLocation>
        <location evidence="1">Endomembrane system</location>
        <topology evidence="1">Multi-pass membrane protein</topology>
    </subcellularLocation>
</comment>
<reference evidence="9" key="3">
    <citation type="submission" date="2025-09" db="UniProtKB">
        <authorList>
            <consortium name="Ensembl"/>
        </authorList>
    </citation>
    <scope>IDENTIFICATION</scope>
</reference>
<feature type="transmembrane region" description="Helical" evidence="7">
    <location>
        <begin position="343"/>
        <end position="361"/>
    </location>
</feature>
<dbReference type="Gene3D" id="1.20.1250.20">
    <property type="entry name" value="MFS general substrate transporter like domains"/>
    <property type="match status" value="1"/>
</dbReference>
<dbReference type="InterPro" id="IPR005828">
    <property type="entry name" value="MFS_sugar_transport-like"/>
</dbReference>
<dbReference type="InterPro" id="IPR036259">
    <property type="entry name" value="MFS_trans_sf"/>
</dbReference>
<evidence type="ECO:0000256" key="5">
    <source>
        <dbReference type="ARBA" id="ARBA00023136"/>
    </source>
</evidence>
<dbReference type="AlphaFoldDB" id="A0A670JG26"/>
<dbReference type="NCBIfam" id="TIGR00898">
    <property type="entry name" value="2A0119"/>
    <property type="match status" value="1"/>
</dbReference>
<dbReference type="GeneID" id="114587004"/>
<dbReference type="KEGG" id="pmua:114587004"/>
<evidence type="ECO:0000256" key="4">
    <source>
        <dbReference type="ARBA" id="ARBA00022989"/>
    </source>
</evidence>
<feature type="transmembrane region" description="Helical" evidence="7">
    <location>
        <begin position="230"/>
        <end position="249"/>
    </location>
</feature>
<dbReference type="InterPro" id="IPR020846">
    <property type="entry name" value="MFS_dom"/>
</dbReference>
<dbReference type="InterPro" id="IPR004749">
    <property type="entry name" value="Orgcat_transp/SVOP"/>
</dbReference>
<proteinExistence type="inferred from homology"/>
<evidence type="ECO:0000256" key="1">
    <source>
        <dbReference type="ARBA" id="ARBA00004127"/>
    </source>
</evidence>
<evidence type="ECO:0000256" key="7">
    <source>
        <dbReference type="SAM" id="Phobius"/>
    </source>
</evidence>
<dbReference type="GO" id="GO:0022857">
    <property type="term" value="F:transmembrane transporter activity"/>
    <property type="evidence" value="ECO:0007669"/>
    <property type="project" value="InterPro"/>
</dbReference>
<dbReference type="RefSeq" id="XP_028566719.1">
    <property type="nucleotide sequence ID" value="XM_028710886.1"/>
</dbReference>
<keyword evidence="4 7" id="KW-1133">Transmembrane helix</keyword>
<keyword evidence="10" id="KW-1185">Reference proteome</keyword>
<sequence>MGFAELLEHVGSMGRFQVIHVILLSLPIFMMASHMILQNFTAGTPGHHCLVHHPNGTSGNQSLEAEDLLKVSIPMDEKGQPEQCRRFIHHQGQLLNATVANWTEMDTETCKDGWVYDKTVFPSTIVTEWDLVCSARALKQMAQSIYMAGVLVGGIVYGGLSDRFGRRLILIWSCLQLAVTGTASAFSPTFSAYCTLRFLTGMAYSGTVLNIFSLCVEWTPTRTRPLLSTYNGLAYTIGQMILAGLAYLIPEWRWLQLTVSLPYFLFFIYSWWFSESARWLVLAGKPEQAVKELKRAARMNGKPEASDKLNVELLRSNMKEEMASLKSSYTIVDLVRTPTMRRISCCLCFVWFSTSFAYYGLVMDLQHFGVNIYLIQLVFGAVDFPAKFISVLTISYIGRRFTQAATLVLAGLTILANIFVPQDMPTTRAALAVFGKGCLAAAFNCIYLYTGELYPTVLRQTGMGLGNTLSRLGGISAPLVKISSEYLPYLPHLIYGTAPVVSGIAAIFLPETRNASLPETIEQVENRSQAQKDPKQQQQMEALLDATKPETTKDAV</sequence>
<feature type="transmembrane region" description="Helical" evidence="7">
    <location>
        <begin position="168"/>
        <end position="186"/>
    </location>
</feature>
<dbReference type="GeneTree" id="ENSGT00940000154901"/>
<dbReference type="FunFam" id="1.20.1250.20:FF:000023">
    <property type="entry name" value="Solute carrier family 22 member 6"/>
    <property type="match status" value="1"/>
</dbReference>
<comment type="similarity">
    <text evidence="2">Belongs to the major facilitator (TC 2.A.1) superfamily. Organic cation transporter (TC 2.A.1.19) family.</text>
</comment>
<dbReference type="CDD" id="cd17446">
    <property type="entry name" value="MFS_SLC22A6_OAT1_like"/>
    <property type="match status" value="1"/>
</dbReference>
<dbReference type="PROSITE" id="PS50850">
    <property type="entry name" value="MFS"/>
    <property type="match status" value="1"/>
</dbReference>
<name>A0A670JG26_PODMU</name>
<organism evidence="9 10">
    <name type="scientific">Podarcis muralis</name>
    <name type="common">Wall lizard</name>
    <name type="synonym">Lacerta muralis</name>
    <dbReference type="NCBI Taxonomy" id="64176"/>
    <lineage>
        <taxon>Eukaryota</taxon>
        <taxon>Metazoa</taxon>
        <taxon>Chordata</taxon>
        <taxon>Craniata</taxon>
        <taxon>Vertebrata</taxon>
        <taxon>Euteleostomi</taxon>
        <taxon>Lepidosauria</taxon>
        <taxon>Squamata</taxon>
        <taxon>Bifurcata</taxon>
        <taxon>Unidentata</taxon>
        <taxon>Episquamata</taxon>
        <taxon>Laterata</taxon>
        <taxon>Lacertibaenia</taxon>
        <taxon>Lacertidae</taxon>
        <taxon>Podarcis</taxon>
    </lineage>
</organism>
<feature type="compositionally biased region" description="Basic and acidic residues" evidence="6">
    <location>
        <begin position="547"/>
        <end position="556"/>
    </location>
</feature>
<feature type="transmembrane region" description="Helical" evidence="7">
    <location>
        <begin position="428"/>
        <end position="449"/>
    </location>
</feature>
<dbReference type="GO" id="GO:0012505">
    <property type="term" value="C:endomembrane system"/>
    <property type="evidence" value="ECO:0007669"/>
    <property type="project" value="UniProtKB-SubCell"/>
</dbReference>
<dbReference type="Ensembl" id="ENSPMRT00000025029.1">
    <property type="protein sequence ID" value="ENSPMRP00000023583.1"/>
    <property type="gene ID" value="ENSPMRG00000015281.1"/>
</dbReference>
<feature type="region of interest" description="Disordered" evidence="6">
    <location>
        <begin position="524"/>
        <end position="556"/>
    </location>
</feature>
<dbReference type="OrthoDB" id="2544694at2759"/>
<dbReference type="Proteomes" id="UP000472272">
    <property type="component" value="Chromosome 16"/>
</dbReference>
<feature type="transmembrane region" description="Helical" evidence="7">
    <location>
        <begin position="404"/>
        <end position="422"/>
    </location>
</feature>